<dbReference type="Proteomes" id="UP000282084">
    <property type="component" value="Unassembled WGS sequence"/>
</dbReference>
<accession>A0A495VZP7</accession>
<reference evidence="2 3" key="1">
    <citation type="submission" date="2018-10" db="EMBL/GenBank/DDBJ databases">
        <title>Sequencing the genomes of 1000 actinobacteria strains.</title>
        <authorList>
            <person name="Klenk H.-P."/>
        </authorList>
    </citation>
    <scope>NUCLEOTIDE SEQUENCE [LARGE SCALE GENOMIC DNA]</scope>
    <source>
        <strain evidence="2 3">DSM 43800</strain>
    </source>
</reference>
<keyword evidence="2" id="KW-0687">Ribonucleoprotein</keyword>
<dbReference type="InterPro" id="IPR003776">
    <property type="entry name" value="YcaO-like_dom"/>
</dbReference>
<dbReference type="OrthoDB" id="2379922at2"/>
<evidence type="ECO:0000313" key="3">
    <source>
        <dbReference type="Proteomes" id="UP000282084"/>
    </source>
</evidence>
<sequence>MCPSPTTGATATASGVGTRSGERAVDLDLAWWHGRRAVAELGLTARLRPVPPGEPGAWVCALHRDGRPTPEGVGAGKGVDAAARVGALFEALEHHLGSEVALDRVRVARAHEVAEDPTGDAVLALLAAGPDRPLGCLPYRDLLDGSRRDLPLVLSTPDYLRPGLAAAREALGDTYDYSAARRYCFNSGWAAGVTATDAAVHAVNEIVERDAMSLLLVERFLAPVPAPLRVVRPETLPTDLADLHRRARELVRRPVHLVDMTTDLGVPAYWAHVPADQGVPARVRGCGASLSARRAAERALTELIQIHGVATHEPEPRPARRLRTTAHTVLHRCHLADLTGPGDVREVAFADTDAPATPQGHLDALLDRLDRAGHRAWAWPRHVTDHLAVLNVCVPGLERFVLVTDGALVLPGRRGHAHRAACRAARAGG</sequence>
<keyword evidence="3" id="KW-1185">Reference proteome</keyword>
<dbReference type="AlphaFoldDB" id="A0A495VZP7"/>
<proteinExistence type="predicted"/>
<dbReference type="PANTHER" id="PTHR37809">
    <property type="entry name" value="RIBOSOMAL PROTEIN S12 METHYLTHIOTRANSFERASE ACCESSORY FACTOR YCAO"/>
    <property type="match status" value="1"/>
</dbReference>
<dbReference type="GO" id="GO:0016740">
    <property type="term" value="F:transferase activity"/>
    <property type="evidence" value="ECO:0007669"/>
    <property type="project" value="UniProtKB-KW"/>
</dbReference>
<dbReference type="PANTHER" id="PTHR37809:SF1">
    <property type="entry name" value="RIBOSOMAL PROTEIN S12 METHYLTHIOTRANSFERASE ACCESSORY FACTOR YCAO"/>
    <property type="match status" value="1"/>
</dbReference>
<evidence type="ECO:0000313" key="2">
    <source>
        <dbReference type="EMBL" id="RKT54911.1"/>
    </source>
</evidence>
<dbReference type="GO" id="GO:0005840">
    <property type="term" value="C:ribosome"/>
    <property type="evidence" value="ECO:0007669"/>
    <property type="project" value="UniProtKB-KW"/>
</dbReference>
<feature type="domain" description="YcaO" evidence="1">
    <location>
        <begin position="72"/>
        <end position="429"/>
    </location>
</feature>
<protein>
    <submittedName>
        <fullName evidence="2">Ribosomal protein S12 methylthiotransferase accessory factor</fullName>
    </submittedName>
</protein>
<dbReference type="PROSITE" id="PS51664">
    <property type="entry name" value="YCAO"/>
    <property type="match status" value="1"/>
</dbReference>
<dbReference type="Pfam" id="PF02624">
    <property type="entry name" value="YcaO"/>
    <property type="match status" value="1"/>
</dbReference>
<keyword evidence="2" id="KW-0808">Transferase</keyword>
<evidence type="ECO:0000259" key="1">
    <source>
        <dbReference type="PROSITE" id="PS51664"/>
    </source>
</evidence>
<keyword evidence="2" id="KW-0689">Ribosomal protein</keyword>
<gene>
    <name evidence="2" type="ORF">C8E97_3563</name>
</gene>
<comment type="caution">
    <text evidence="2">The sequence shown here is derived from an EMBL/GenBank/DDBJ whole genome shotgun (WGS) entry which is preliminary data.</text>
</comment>
<organism evidence="2 3">
    <name type="scientific">Saccharothrix australiensis</name>
    <dbReference type="NCBI Taxonomy" id="2072"/>
    <lineage>
        <taxon>Bacteria</taxon>
        <taxon>Bacillati</taxon>
        <taxon>Actinomycetota</taxon>
        <taxon>Actinomycetes</taxon>
        <taxon>Pseudonocardiales</taxon>
        <taxon>Pseudonocardiaceae</taxon>
        <taxon>Saccharothrix</taxon>
    </lineage>
</organism>
<dbReference type="EMBL" id="RBXO01000001">
    <property type="protein sequence ID" value="RKT54911.1"/>
    <property type="molecule type" value="Genomic_DNA"/>
</dbReference>
<name>A0A495VZP7_9PSEU</name>
<dbReference type="Gene3D" id="3.30.1330.230">
    <property type="match status" value="1"/>
</dbReference>
<dbReference type="RefSeq" id="WP_121006702.1">
    <property type="nucleotide sequence ID" value="NZ_RBXO01000001.1"/>
</dbReference>